<evidence type="ECO:0000256" key="8">
    <source>
        <dbReference type="ARBA" id="ARBA00022892"/>
    </source>
</evidence>
<dbReference type="RefSeq" id="XP_004995075.1">
    <property type="nucleotide sequence ID" value="XM_004995018.1"/>
</dbReference>
<dbReference type="Gene3D" id="1.25.40.470">
    <property type="match status" value="1"/>
</dbReference>
<evidence type="ECO:0000256" key="3">
    <source>
        <dbReference type="ARBA" id="ARBA00010844"/>
    </source>
</evidence>
<evidence type="ECO:0000256" key="1">
    <source>
        <dbReference type="ARBA" id="ARBA00004255"/>
    </source>
</evidence>
<protein>
    <recommendedName>
        <fullName evidence="13">Beta'-coat protein</fullName>
    </recommendedName>
</protein>
<evidence type="ECO:0000256" key="15">
    <source>
        <dbReference type="SAM" id="MobiDB-lite"/>
    </source>
</evidence>
<proteinExistence type="inferred from homology"/>
<dbReference type="GO" id="GO:0005198">
    <property type="term" value="F:structural molecule activity"/>
    <property type="evidence" value="ECO:0007669"/>
    <property type="project" value="InterPro"/>
</dbReference>
<evidence type="ECO:0000313" key="19">
    <source>
        <dbReference type="Proteomes" id="UP000007799"/>
    </source>
</evidence>
<dbReference type="EMBL" id="GL832963">
    <property type="protein sequence ID" value="EGD83571.1"/>
    <property type="molecule type" value="Genomic_DNA"/>
</dbReference>
<dbReference type="CDD" id="cd22947">
    <property type="entry name" value="Coatomer_WDAD_beta-like"/>
    <property type="match status" value="1"/>
</dbReference>
<feature type="repeat" description="WD" evidence="14">
    <location>
        <begin position="138"/>
        <end position="180"/>
    </location>
</feature>
<dbReference type="OMA" id="YVDYYPQ"/>
<dbReference type="FunFam" id="2.130.10.10:FF:000008">
    <property type="entry name" value="Coatomer subunit beta"/>
    <property type="match status" value="1"/>
</dbReference>
<dbReference type="OrthoDB" id="2150324at2759"/>
<evidence type="ECO:0000256" key="5">
    <source>
        <dbReference type="ARBA" id="ARBA00022490"/>
    </source>
</evidence>
<feature type="compositionally biased region" description="Low complexity" evidence="15">
    <location>
        <begin position="824"/>
        <end position="835"/>
    </location>
</feature>
<dbReference type="PANTHER" id="PTHR19876">
    <property type="entry name" value="COATOMER"/>
    <property type="match status" value="1"/>
</dbReference>
<feature type="compositionally biased region" description="Acidic residues" evidence="15">
    <location>
        <begin position="939"/>
        <end position="955"/>
    </location>
</feature>
<evidence type="ECO:0000256" key="6">
    <source>
        <dbReference type="ARBA" id="ARBA00022574"/>
    </source>
</evidence>
<dbReference type="PRINTS" id="PR00320">
    <property type="entry name" value="GPROTEINBRPT"/>
</dbReference>
<dbReference type="Gene3D" id="2.130.10.10">
    <property type="entry name" value="YVTN repeat-like/Quinoprotein amine dehydrogenase"/>
    <property type="match status" value="1"/>
</dbReference>
<dbReference type="InParanoid" id="F2U6T9"/>
<keyword evidence="4" id="KW-0813">Transport</keyword>
<feature type="compositionally biased region" description="Low complexity" evidence="15">
    <location>
        <begin position="857"/>
        <end position="869"/>
    </location>
</feature>
<dbReference type="eggNOG" id="KOG0276">
    <property type="taxonomic scope" value="Eukaryota"/>
</dbReference>
<evidence type="ECO:0000259" key="17">
    <source>
        <dbReference type="Pfam" id="PF23953"/>
    </source>
</evidence>
<dbReference type="InterPro" id="IPR036322">
    <property type="entry name" value="WD40_repeat_dom_sf"/>
</dbReference>
<dbReference type="FunCoup" id="F2U6T9">
    <property type="interactions" value="1578"/>
</dbReference>
<dbReference type="GO" id="GO:0030126">
    <property type="term" value="C:COPI vesicle coat"/>
    <property type="evidence" value="ECO:0007669"/>
    <property type="project" value="TreeGrafter"/>
</dbReference>
<feature type="repeat" description="WD" evidence="14">
    <location>
        <begin position="11"/>
        <end position="52"/>
    </location>
</feature>
<dbReference type="Pfam" id="PF23953">
    <property type="entry name" value="TPR_COPA_B"/>
    <property type="match status" value="1"/>
</dbReference>
<feature type="repeat" description="WD" evidence="14">
    <location>
        <begin position="95"/>
        <end position="127"/>
    </location>
</feature>
<dbReference type="Pfam" id="PF04053">
    <property type="entry name" value="B-prop_COPA_B_2nd"/>
    <property type="match status" value="1"/>
</dbReference>
<accession>F2U6T9</accession>
<comment type="similarity">
    <text evidence="3">Belongs to the WD repeat COPB2 family.</text>
</comment>
<dbReference type="GO" id="GO:0006891">
    <property type="term" value="P:intra-Golgi vesicle-mediated transport"/>
    <property type="evidence" value="ECO:0007669"/>
    <property type="project" value="TreeGrafter"/>
</dbReference>
<dbReference type="CDD" id="cd00200">
    <property type="entry name" value="WD40"/>
    <property type="match status" value="1"/>
</dbReference>
<evidence type="ECO:0000256" key="14">
    <source>
        <dbReference type="PROSITE-ProRule" id="PRU00221"/>
    </source>
</evidence>
<dbReference type="SMART" id="SM00320">
    <property type="entry name" value="WD40"/>
    <property type="match status" value="6"/>
</dbReference>
<dbReference type="PROSITE" id="PS50082">
    <property type="entry name" value="WD_REPEATS_2"/>
    <property type="match status" value="5"/>
</dbReference>
<evidence type="ECO:0000256" key="9">
    <source>
        <dbReference type="ARBA" id="ARBA00022927"/>
    </source>
</evidence>
<keyword evidence="19" id="KW-1185">Reference proteome</keyword>
<dbReference type="GO" id="GO:0000139">
    <property type="term" value="C:Golgi membrane"/>
    <property type="evidence" value="ECO:0007669"/>
    <property type="project" value="UniProtKB-SubCell"/>
</dbReference>
<feature type="domain" description="COPA/B second beta-propeller" evidence="16">
    <location>
        <begin position="319"/>
        <end position="577"/>
    </location>
</feature>
<dbReference type="InterPro" id="IPR006692">
    <property type="entry name" value="Beta-prop_COPA/B_2nd"/>
</dbReference>
<dbReference type="InterPro" id="IPR056176">
    <property type="entry name" value="TPR_COPA_B"/>
</dbReference>
<keyword evidence="5" id="KW-0963">Cytoplasm</keyword>
<dbReference type="InterPro" id="IPR020472">
    <property type="entry name" value="WD40_PAC1"/>
</dbReference>
<dbReference type="GO" id="GO:0006888">
    <property type="term" value="P:endoplasmic reticulum to Golgi vesicle-mediated transport"/>
    <property type="evidence" value="ECO:0007669"/>
    <property type="project" value="TreeGrafter"/>
</dbReference>
<keyword evidence="8" id="KW-0931">ER-Golgi transport</keyword>
<feature type="compositionally biased region" description="Acidic residues" evidence="15">
    <location>
        <begin position="870"/>
        <end position="907"/>
    </location>
</feature>
<dbReference type="Proteomes" id="UP000007799">
    <property type="component" value="Unassembled WGS sequence"/>
</dbReference>
<dbReference type="GO" id="GO:0006886">
    <property type="term" value="P:intracellular protein transport"/>
    <property type="evidence" value="ECO:0007669"/>
    <property type="project" value="InterPro"/>
</dbReference>
<keyword evidence="7" id="KW-0677">Repeat</keyword>
<feature type="domain" description="COPA/B TPR" evidence="17">
    <location>
        <begin position="594"/>
        <end position="774"/>
    </location>
</feature>
<dbReference type="KEGG" id="sre:PTSG_04177"/>
<evidence type="ECO:0000256" key="4">
    <source>
        <dbReference type="ARBA" id="ARBA00022448"/>
    </source>
</evidence>
<evidence type="ECO:0000313" key="18">
    <source>
        <dbReference type="EMBL" id="EGD83571.1"/>
    </source>
</evidence>
<comment type="subcellular location">
    <subcellularLocation>
        <location evidence="2">Cytoplasmic vesicle</location>
        <location evidence="2">COPI-coated vesicle membrane</location>
        <topology evidence="2">Peripheral membrane protein</topology>
        <orientation evidence="2">Cytoplasmic side</orientation>
    </subcellularLocation>
    <subcellularLocation>
        <location evidence="1">Golgi apparatus membrane</location>
        <topology evidence="1">Peripheral membrane protein</topology>
        <orientation evidence="1">Cytoplasmic side</orientation>
    </subcellularLocation>
</comment>
<dbReference type="InterPro" id="IPR015943">
    <property type="entry name" value="WD40/YVTN_repeat-like_dom_sf"/>
</dbReference>
<evidence type="ECO:0000256" key="2">
    <source>
        <dbReference type="ARBA" id="ARBA00004347"/>
    </source>
</evidence>
<feature type="repeat" description="WD" evidence="14">
    <location>
        <begin position="181"/>
        <end position="224"/>
    </location>
</feature>
<feature type="compositionally biased region" description="Polar residues" evidence="15">
    <location>
        <begin position="841"/>
        <end position="853"/>
    </location>
</feature>
<keyword evidence="9" id="KW-0653">Protein transport</keyword>
<dbReference type="PIRSF" id="PIRSF005567">
    <property type="entry name" value="Coatomer_beta'_subunit"/>
    <property type="match status" value="1"/>
</dbReference>
<dbReference type="GO" id="GO:0006890">
    <property type="term" value="P:retrograde vesicle-mediated transport, Golgi to endoplasmic reticulum"/>
    <property type="evidence" value="ECO:0007669"/>
    <property type="project" value="TreeGrafter"/>
</dbReference>
<dbReference type="FunFam" id="1.25.40.470:FF:000001">
    <property type="entry name" value="Coatomer subunit beta"/>
    <property type="match status" value="1"/>
</dbReference>
<dbReference type="InterPro" id="IPR001680">
    <property type="entry name" value="WD40_rpt"/>
</dbReference>
<evidence type="ECO:0000256" key="12">
    <source>
        <dbReference type="ARBA" id="ARBA00023329"/>
    </source>
</evidence>
<evidence type="ECO:0000256" key="10">
    <source>
        <dbReference type="ARBA" id="ARBA00023034"/>
    </source>
</evidence>
<dbReference type="GeneID" id="16075655"/>
<feature type="region of interest" description="Disordered" evidence="15">
    <location>
        <begin position="824"/>
        <end position="955"/>
    </location>
</feature>
<evidence type="ECO:0000256" key="7">
    <source>
        <dbReference type="ARBA" id="ARBA00022737"/>
    </source>
</evidence>
<dbReference type="AlphaFoldDB" id="F2U6T9"/>
<name>F2U6T9_SALR5</name>
<dbReference type="PANTHER" id="PTHR19876:SF2">
    <property type="entry name" value="COATOMER SUBUNIT BETA"/>
    <property type="match status" value="1"/>
</dbReference>
<keyword evidence="12" id="KW-0968">Cytoplasmic vesicle</keyword>
<sequence length="1028" mass="114197">MPLRLDIKQQLNARSDRVKCVDMHPSEPWMLAALYSGVVNIWNYESNTMIKTFEVSDVPVRAARFIERKNWIVTGSDDMKIRVFNYNTLDKVHTFEAHTDYIRCLAVHPSQPYVLSCSDDMTIRMWDWEQDWMCRQVFEGHSHYVMDVVFNPKDVNTFASCSLDRTIKVWQLGASSPNFTLQGHEKGVNCVSYFSGGDKPYLVSGADDRLVKIWDYQSKACVQTLEGHTQNVCAVVFHPELPIILSGSEDGTVRVWHANTYNLESKLAYNMERVWSMATLPGSNSVAIGYDEGCIMIKLGRERPAMSMDSNGKVVMARHNDVQQAIVTKVEGELVDGEAMQLSTKDLGACEIYPQSMQHNPNGRFVVVCGDGEYIIHTALSFRNKAFGQALDFVWSADSSEYAVRESSTAIKTFKNFKEKHAIRPDFYAEGIFGGVLLGVKGAGTLSFFNWDSQELVRRIDIACQDVFWSDDAEYVLVSTAEEGCFVLKYNSSAVTAAVAAGEPIPDDGIEDAFEVVDELDDDVKTGTWVGSCFIYTNQGNRLNYYVGGEIVTVAHLDRAMYVLGYLASTGRVYLGDKELNIVSYNLPLAVLEYQTAVMQGDLDTADEVMPSIPADQRNRVAHFLEKQGYKQQALVVSMDPDHRFELALSLHKLLVARDIAQELASPQKWKLLAEAAMKKSMFDLAEECLAHANDFSGQLLLYTASGKADKMATLADDAARAGRNNIAFVSLFLQGRLKECVDLLVESDRVSEAALFARSYLPSMVPEVVAKWKASLEEKRPKLAQSLADPTEYANLFPDFEDTLALEEKLKAMNVHNQPAKSAAAHLAARASAPLKERLASTQPSATGSTSEPPADKTTAAPPATVVADEGEPDEASEPEMGEEDEQQEQEEQEEQKEEQEEEEMTAPEVTQEAAAPAVEEKQAAEEEESKPPATAANDDDDDDDFDLDDDDLDLGDVDPSLADDLIHTYFADHAQLPSDSTMDAKAAAETTKQLLQDPFTRQLVISVGMFVGFIYVIRNHPDELKI</sequence>
<dbReference type="Pfam" id="PF00400">
    <property type="entry name" value="WD40"/>
    <property type="match status" value="6"/>
</dbReference>
<evidence type="ECO:0000256" key="11">
    <source>
        <dbReference type="ARBA" id="ARBA00023136"/>
    </source>
</evidence>
<dbReference type="SUPFAM" id="SSF50978">
    <property type="entry name" value="WD40 repeat-like"/>
    <property type="match status" value="2"/>
</dbReference>
<dbReference type="InterPro" id="IPR016453">
    <property type="entry name" value="COPB2"/>
</dbReference>
<evidence type="ECO:0000259" key="16">
    <source>
        <dbReference type="Pfam" id="PF04053"/>
    </source>
</evidence>
<keyword evidence="6 14" id="KW-0853">WD repeat</keyword>
<dbReference type="InterPro" id="IPR050844">
    <property type="entry name" value="Coatomer_complex_subunit"/>
</dbReference>
<keyword evidence="11" id="KW-0472">Membrane</keyword>
<organism evidence="19">
    <name type="scientific">Salpingoeca rosetta (strain ATCC 50818 / BSB-021)</name>
    <dbReference type="NCBI Taxonomy" id="946362"/>
    <lineage>
        <taxon>Eukaryota</taxon>
        <taxon>Choanoflagellata</taxon>
        <taxon>Craspedida</taxon>
        <taxon>Salpingoecidae</taxon>
        <taxon>Salpingoeca</taxon>
    </lineage>
</organism>
<dbReference type="PROSITE" id="PS50294">
    <property type="entry name" value="WD_REPEATS_REGION"/>
    <property type="match status" value="4"/>
</dbReference>
<feature type="repeat" description="WD" evidence="14">
    <location>
        <begin position="225"/>
        <end position="266"/>
    </location>
</feature>
<evidence type="ECO:0000256" key="13">
    <source>
        <dbReference type="ARBA" id="ARBA00032920"/>
    </source>
</evidence>
<gene>
    <name evidence="18" type="ORF">PTSG_04177</name>
</gene>
<keyword evidence="10" id="KW-0333">Golgi apparatus</keyword>
<reference evidence="18" key="1">
    <citation type="submission" date="2009-08" db="EMBL/GenBank/DDBJ databases">
        <title>Annotation of Salpingoeca rosetta.</title>
        <authorList>
            <consortium name="The Broad Institute Genome Sequencing Platform"/>
            <person name="Russ C."/>
            <person name="Cuomo C."/>
            <person name="Burger G."/>
            <person name="Gray M.W."/>
            <person name="Holland P.W.H."/>
            <person name="King N."/>
            <person name="Lang F.B.F."/>
            <person name="Roger A.J."/>
            <person name="Ruiz-Trillo I."/>
            <person name="Young S.K."/>
            <person name="Zeng Q."/>
            <person name="Gargeya S."/>
            <person name="Alvarado L."/>
            <person name="Berlin A."/>
            <person name="Chapman S.B."/>
            <person name="Chen Z."/>
            <person name="Freedman E."/>
            <person name="Gellesch M."/>
            <person name="Goldberg J."/>
            <person name="Griggs A."/>
            <person name="Gujja S."/>
            <person name="Heilman E."/>
            <person name="Heiman D."/>
            <person name="Howarth C."/>
            <person name="Mehta T."/>
            <person name="Neiman D."/>
            <person name="Pearson M."/>
            <person name="Roberts A."/>
            <person name="Saif S."/>
            <person name="Shea T."/>
            <person name="Shenoy N."/>
            <person name="Sisk P."/>
            <person name="Stolte C."/>
            <person name="Sykes S."/>
            <person name="White J."/>
            <person name="Yandava C."/>
            <person name="Haas B."/>
            <person name="Nusbaum C."/>
            <person name="Birren B."/>
        </authorList>
    </citation>
    <scope>NUCLEOTIDE SEQUENCE [LARGE SCALE GENOMIC DNA]</scope>
    <source>
        <strain evidence="18">ATCC 50818</strain>
    </source>
</reference>
<dbReference type="STRING" id="946362.F2U6T9"/>